<sequence>MRINVAAFAVLAVVVTAGCAGALLGEDLDFESGETVIEESTAKDAGYELQLSEREEYSQTIDVGDDGNQTNVTVKSHMARYGQVDDDMPAGTGPVQVGTVTIPEATIAGQSVNPLLQMDTYELAARYVGGFDESGFEEHDNYTLQPFDDDSDANVTVFRVEPDEPDAEPTAFIHVLQTQRDDTGDTIVGYVMYPVDEEESETAERLLGALEYTPPEELEDSDAEDG</sequence>
<proteinExistence type="predicted"/>
<keyword evidence="2" id="KW-1185">Reference proteome</keyword>
<dbReference type="Proteomes" id="UP000002698">
    <property type="component" value="Chromosome"/>
</dbReference>
<name>A0A1U7EZK8_NATPD</name>
<dbReference type="STRING" id="348780.NP_5284A"/>
<dbReference type="Pfam" id="PF20127">
    <property type="entry name" value="DUF6517"/>
    <property type="match status" value="1"/>
</dbReference>
<dbReference type="GeneID" id="3702319"/>
<dbReference type="EMBL" id="CR936257">
    <property type="protein sequence ID" value="CAI50733.1"/>
    <property type="molecule type" value="Genomic_DNA"/>
</dbReference>
<dbReference type="eggNOG" id="arCOG06262">
    <property type="taxonomic scope" value="Archaea"/>
</dbReference>
<evidence type="ECO:0000313" key="2">
    <source>
        <dbReference type="Proteomes" id="UP000002698"/>
    </source>
</evidence>
<protein>
    <submittedName>
        <fullName evidence="1">Uncharacterized protein</fullName>
    </submittedName>
</protein>
<dbReference type="AlphaFoldDB" id="A0A1U7EZK8"/>
<dbReference type="PROSITE" id="PS51257">
    <property type="entry name" value="PROKAR_LIPOPROTEIN"/>
    <property type="match status" value="1"/>
</dbReference>
<dbReference type="HOGENOM" id="CLU_1222560_0_0_2"/>
<evidence type="ECO:0000313" key="1">
    <source>
        <dbReference type="EMBL" id="CAI50733.1"/>
    </source>
</evidence>
<accession>A0A1U7EZK8</accession>
<dbReference type="InterPro" id="IPR045396">
    <property type="entry name" value="DUF6517"/>
</dbReference>
<organism evidence="1 2">
    <name type="scientific">Natronomonas pharaonis (strain ATCC 35678 / DSM 2160 / CIP 103997 / JCM 8858 / NBRC 14720 / NCIMB 2260 / Gabara)</name>
    <name type="common">Halobacterium pharaonis</name>
    <dbReference type="NCBI Taxonomy" id="348780"/>
    <lineage>
        <taxon>Archaea</taxon>
        <taxon>Methanobacteriati</taxon>
        <taxon>Methanobacteriota</taxon>
        <taxon>Stenosarchaea group</taxon>
        <taxon>Halobacteria</taxon>
        <taxon>Halobacteriales</taxon>
        <taxon>Natronomonadaceae</taxon>
        <taxon>Natronomonas</taxon>
    </lineage>
</organism>
<dbReference type="KEGG" id="nph:NP_5284A"/>
<gene>
    <name evidence="1" type="ordered locus">NP_5284A</name>
</gene>
<dbReference type="RefSeq" id="WP_011324342.1">
    <property type="nucleotide sequence ID" value="NC_007426.1"/>
</dbReference>
<dbReference type="EnsemblBacteria" id="CAI50733">
    <property type="protein sequence ID" value="CAI50733"/>
    <property type="gene ID" value="NP_5284A"/>
</dbReference>
<reference evidence="1 2" key="1">
    <citation type="journal article" date="2005" name="Genome Res.">
        <title>Living with two extremes: conclusions from the genome sequence of Natronomonas pharaonis.</title>
        <authorList>
            <person name="Falb M."/>
            <person name="Pfeiffer F."/>
            <person name="Palm P."/>
            <person name="Rodewald K."/>
            <person name="Hickmann V."/>
            <person name="Tittor J."/>
            <person name="Oesterhelt D."/>
        </authorList>
    </citation>
    <scope>NUCLEOTIDE SEQUENCE [LARGE SCALE GENOMIC DNA]</scope>
    <source>
        <strain evidence="2">ATCC 35678 / DSM 2160 / CIP 103997 / JCM 8858 / NBRC 14720 / NCIMB 2260 / Gabara</strain>
    </source>
</reference>